<dbReference type="Pfam" id="PF00271">
    <property type="entry name" value="Helicase_C"/>
    <property type="match status" value="1"/>
</dbReference>
<gene>
    <name evidence="17" type="ORF">PT974_03255</name>
</gene>
<dbReference type="InterPro" id="IPR044742">
    <property type="entry name" value="DEAD/DEAH_RhlB"/>
</dbReference>
<evidence type="ECO:0000256" key="12">
    <source>
        <dbReference type="ARBA" id="ARBA00047984"/>
    </source>
</evidence>
<feature type="compositionally biased region" description="Basic and acidic residues" evidence="14">
    <location>
        <begin position="102"/>
        <end position="124"/>
    </location>
</feature>
<evidence type="ECO:0000256" key="7">
    <source>
        <dbReference type="ARBA" id="ARBA00022801"/>
    </source>
</evidence>
<dbReference type="SMART" id="SM00487">
    <property type="entry name" value="DEXDc"/>
    <property type="match status" value="1"/>
</dbReference>
<dbReference type="EMBL" id="JAVFKD010000004">
    <property type="protein sequence ID" value="KAK5994869.1"/>
    <property type="molecule type" value="Genomic_DNA"/>
</dbReference>
<dbReference type="SMART" id="SM00490">
    <property type="entry name" value="HELICc"/>
    <property type="match status" value="1"/>
</dbReference>
<feature type="compositionally biased region" description="Polar residues" evidence="14">
    <location>
        <begin position="148"/>
        <end position="162"/>
    </location>
</feature>
<evidence type="ECO:0000313" key="17">
    <source>
        <dbReference type="EMBL" id="KAK5994869.1"/>
    </source>
</evidence>
<proteinExistence type="inferred from homology"/>
<dbReference type="InterPro" id="IPR001650">
    <property type="entry name" value="Helicase_C-like"/>
</dbReference>
<comment type="similarity">
    <text evidence="2">Belongs to the DEAD box helicase family. DDX5/DBP2 subfamily.</text>
</comment>
<dbReference type="EC" id="3.6.4.13" evidence="3"/>
<protein>
    <recommendedName>
        <fullName evidence="3">RNA helicase</fullName>
        <ecNumber evidence="3">3.6.4.13</ecNumber>
    </recommendedName>
</protein>
<feature type="compositionally biased region" description="Basic residues" evidence="14">
    <location>
        <begin position="87"/>
        <end position="101"/>
    </location>
</feature>
<keyword evidence="18" id="KW-1185">Reference proteome</keyword>
<dbReference type="PROSITE" id="PS51192">
    <property type="entry name" value="HELICASE_ATP_BIND_1"/>
    <property type="match status" value="1"/>
</dbReference>
<evidence type="ECO:0000259" key="16">
    <source>
        <dbReference type="PROSITE" id="PS51194"/>
    </source>
</evidence>
<evidence type="ECO:0000256" key="4">
    <source>
        <dbReference type="ARBA" id="ARBA00022517"/>
    </source>
</evidence>
<feature type="region of interest" description="Disordered" evidence="14">
    <location>
        <begin position="1"/>
        <end position="162"/>
    </location>
</feature>
<feature type="compositionally biased region" description="Basic residues" evidence="14">
    <location>
        <begin position="37"/>
        <end position="56"/>
    </location>
</feature>
<feature type="domain" description="Helicase C-terminal" evidence="16">
    <location>
        <begin position="442"/>
        <end position="591"/>
    </location>
</feature>
<dbReference type="PANTHER" id="PTHR47958">
    <property type="entry name" value="ATP-DEPENDENT RNA HELICASE DBP3"/>
    <property type="match status" value="1"/>
</dbReference>
<feature type="compositionally biased region" description="Basic and acidic residues" evidence="14">
    <location>
        <begin position="24"/>
        <end position="36"/>
    </location>
</feature>
<evidence type="ECO:0000256" key="2">
    <source>
        <dbReference type="ARBA" id="ARBA00009334"/>
    </source>
</evidence>
<dbReference type="GO" id="GO:0004386">
    <property type="term" value="F:helicase activity"/>
    <property type="evidence" value="ECO:0007669"/>
    <property type="project" value="UniProtKB-KW"/>
</dbReference>
<dbReference type="SUPFAM" id="SSF52540">
    <property type="entry name" value="P-loop containing nucleoside triphosphate hydrolases"/>
    <property type="match status" value="1"/>
</dbReference>
<dbReference type="InterPro" id="IPR000629">
    <property type="entry name" value="RNA-helicase_DEAD-box_CS"/>
</dbReference>
<dbReference type="Proteomes" id="UP001338125">
    <property type="component" value="Unassembled WGS sequence"/>
</dbReference>
<keyword evidence="6 13" id="KW-0547">Nucleotide-binding</keyword>
<evidence type="ECO:0000256" key="5">
    <source>
        <dbReference type="ARBA" id="ARBA00022552"/>
    </source>
</evidence>
<dbReference type="CDD" id="cd00268">
    <property type="entry name" value="DEADc"/>
    <property type="match status" value="1"/>
</dbReference>
<name>A0ABR0SRS2_9HYPO</name>
<evidence type="ECO:0000256" key="8">
    <source>
        <dbReference type="ARBA" id="ARBA00022806"/>
    </source>
</evidence>
<evidence type="ECO:0000256" key="3">
    <source>
        <dbReference type="ARBA" id="ARBA00012552"/>
    </source>
</evidence>
<reference evidence="17 18" key="1">
    <citation type="submission" date="2024-01" db="EMBL/GenBank/DDBJ databases">
        <title>Complete genome of Cladobotryum mycophilum ATHUM6906.</title>
        <authorList>
            <person name="Christinaki A.C."/>
            <person name="Myridakis A.I."/>
            <person name="Kouvelis V.N."/>
        </authorList>
    </citation>
    <scope>NUCLEOTIDE SEQUENCE [LARGE SCALE GENOMIC DNA]</scope>
    <source>
        <strain evidence="17 18">ATHUM6906</strain>
    </source>
</reference>
<dbReference type="Pfam" id="PF00270">
    <property type="entry name" value="DEAD"/>
    <property type="match status" value="1"/>
</dbReference>
<feature type="compositionally biased region" description="Basic and acidic residues" evidence="14">
    <location>
        <begin position="68"/>
        <end position="86"/>
    </location>
</feature>
<evidence type="ECO:0000256" key="9">
    <source>
        <dbReference type="ARBA" id="ARBA00022840"/>
    </source>
</evidence>
<evidence type="ECO:0000313" key="18">
    <source>
        <dbReference type="Proteomes" id="UP001338125"/>
    </source>
</evidence>
<feature type="domain" description="Helicase ATP-binding" evidence="15">
    <location>
        <begin position="232"/>
        <end position="405"/>
    </location>
</feature>
<keyword evidence="5" id="KW-0698">rRNA processing</keyword>
<evidence type="ECO:0000256" key="1">
    <source>
        <dbReference type="ARBA" id="ARBA00004604"/>
    </source>
</evidence>
<dbReference type="InterPro" id="IPR014001">
    <property type="entry name" value="Helicase_ATP-bd"/>
</dbReference>
<keyword evidence="9 13" id="KW-0067">ATP-binding</keyword>
<comment type="function">
    <text evidence="11">ATP-dependent RNA helicase required for 60S ribosomal subunit synthesis. Involved in efficient pre-rRNA processing, predominantly at site A3, which is necessary for the normal formation of 25S and 5.8S rRNAs.</text>
</comment>
<dbReference type="InterPro" id="IPR011545">
    <property type="entry name" value="DEAD/DEAH_box_helicase_dom"/>
</dbReference>
<evidence type="ECO:0000259" key="15">
    <source>
        <dbReference type="PROSITE" id="PS51192"/>
    </source>
</evidence>
<evidence type="ECO:0000256" key="10">
    <source>
        <dbReference type="ARBA" id="ARBA00023242"/>
    </source>
</evidence>
<dbReference type="CDD" id="cd18787">
    <property type="entry name" value="SF2_C_DEAD"/>
    <property type="match status" value="1"/>
</dbReference>
<comment type="catalytic activity">
    <reaction evidence="12">
        <text>ATP + H2O = ADP + phosphate + H(+)</text>
        <dbReference type="Rhea" id="RHEA:13065"/>
        <dbReference type="ChEBI" id="CHEBI:15377"/>
        <dbReference type="ChEBI" id="CHEBI:15378"/>
        <dbReference type="ChEBI" id="CHEBI:30616"/>
        <dbReference type="ChEBI" id="CHEBI:43474"/>
        <dbReference type="ChEBI" id="CHEBI:456216"/>
        <dbReference type="EC" id="3.6.4.13"/>
    </reaction>
</comment>
<dbReference type="Gene3D" id="3.40.50.300">
    <property type="entry name" value="P-loop containing nucleotide triphosphate hydrolases"/>
    <property type="match status" value="2"/>
</dbReference>
<comment type="subcellular location">
    <subcellularLocation>
        <location evidence="1">Nucleus</location>
        <location evidence="1">Nucleolus</location>
    </subcellularLocation>
</comment>
<evidence type="ECO:0000256" key="14">
    <source>
        <dbReference type="SAM" id="MobiDB-lite"/>
    </source>
</evidence>
<dbReference type="InterPro" id="IPR027417">
    <property type="entry name" value="P-loop_NTPase"/>
</dbReference>
<evidence type="ECO:0000256" key="6">
    <source>
        <dbReference type="ARBA" id="ARBA00022741"/>
    </source>
</evidence>
<organism evidence="17 18">
    <name type="scientific">Cladobotryum mycophilum</name>
    <dbReference type="NCBI Taxonomy" id="491253"/>
    <lineage>
        <taxon>Eukaryota</taxon>
        <taxon>Fungi</taxon>
        <taxon>Dikarya</taxon>
        <taxon>Ascomycota</taxon>
        <taxon>Pezizomycotina</taxon>
        <taxon>Sordariomycetes</taxon>
        <taxon>Hypocreomycetidae</taxon>
        <taxon>Hypocreales</taxon>
        <taxon>Hypocreaceae</taxon>
        <taxon>Cladobotryum</taxon>
    </lineage>
</organism>
<dbReference type="PROSITE" id="PS00039">
    <property type="entry name" value="DEAD_ATP_HELICASE"/>
    <property type="match status" value="1"/>
</dbReference>
<comment type="caution">
    <text evidence="17">The sequence shown here is derived from an EMBL/GenBank/DDBJ whole genome shotgun (WGS) entry which is preliminary data.</text>
</comment>
<evidence type="ECO:0000256" key="11">
    <source>
        <dbReference type="ARBA" id="ARBA00037449"/>
    </source>
</evidence>
<dbReference type="PROSITE" id="PS51194">
    <property type="entry name" value="HELICASE_CTER"/>
    <property type="match status" value="1"/>
</dbReference>
<evidence type="ECO:0000256" key="13">
    <source>
        <dbReference type="RuleBase" id="RU000492"/>
    </source>
</evidence>
<sequence>MAATKHLLPENEDVVAETRPTKKSKVDAAGDDAEKARLKKEKKEKKKEKKEKKEKKQKAEEDVEMANGDDKVESPAEQSEEKEAKKEKKQKKEKKDKKEKKEKKLKEAEKEEEKQEDVPAKEEIAEVEQVAVPVEDKKKSKKDKKSKPSTTPAGESNTSEYAQTMSLSNVPQNEIDDYMSKNQIIITDPRNATGKLRPVTEFYHLPSTNLLEKKPSPFAGFKVPTPIQAASWPSTLSGRDVVGVAETGSGKTMAFALPCIEAISVIKKRSVKAVIVSPTRELAMQTHEQMARLAALANLKCVCLYGGASKDDQRALLSRGSDIIVATPGRLKDFMSDGTVDLSNCCFAVLDEADRMLDKGFEDDIKQILGDCLPREQRQTLMFTATWPYSVQSLASTFMVDPVKITIGSGGKETENGSVELQANTRIVQKVEVVDGKDKEFRLLQIIKQYTQGKQKDDRILVFCLYKKEATRVEGFLSRKGIRVCGIHGDLKQEQRTRSLEAFKTGQTPVLVATDVAARGLDIPEVKLVVNVTFPLTIEDYVHRIGRTGRAGKTGEAITLFTVQDKAHSGSLINILKGANQPVPDELLKFGTVVKKKTHDMYGAFFKDVDPNQKATKITFD</sequence>
<keyword evidence="4" id="KW-0690">Ribosome biogenesis</keyword>
<keyword evidence="8 13" id="KW-0347">Helicase</keyword>
<keyword evidence="7 13" id="KW-0378">Hydrolase</keyword>
<keyword evidence="10" id="KW-0539">Nucleus</keyword>
<accession>A0ABR0SRS2</accession>